<evidence type="ECO:0000256" key="3">
    <source>
        <dbReference type="ARBA" id="ARBA00023002"/>
    </source>
</evidence>
<dbReference type="Pfam" id="PF01118">
    <property type="entry name" value="Semialdhyde_dh"/>
    <property type="match status" value="1"/>
</dbReference>
<proteinExistence type="inferred from homology"/>
<dbReference type="InterPro" id="IPR050085">
    <property type="entry name" value="AGPR"/>
</dbReference>
<accession>A0ABP5SW43</accession>
<dbReference type="HAMAP" id="MF_00150">
    <property type="entry name" value="ArgC_type1"/>
    <property type="match status" value="1"/>
</dbReference>
<dbReference type="Gene3D" id="3.40.50.720">
    <property type="entry name" value="NAD(P)-binding Rossmann-like Domain"/>
    <property type="match status" value="1"/>
</dbReference>
<evidence type="ECO:0000256" key="2">
    <source>
        <dbReference type="ARBA" id="ARBA00022857"/>
    </source>
</evidence>
<keyword evidence="4" id="KW-0055">Arginine biosynthesis</keyword>
<comment type="catalytic activity">
    <reaction evidence="4">
        <text>N-acetyl-L-glutamate 5-semialdehyde + phosphate + NADP(+) = N-acetyl-L-glutamyl 5-phosphate + NADPH + H(+)</text>
        <dbReference type="Rhea" id="RHEA:21588"/>
        <dbReference type="ChEBI" id="CHEBI:15378"/>
        <dbReference type="ChEBI" id="CHEBI:29123"/>
        <dbReference type="ChEBI" id="CHEBI:43474"/>
        <dbReference type="ChEBI" id="CHEBI:57783"/>
        <dbReference type="ChEBI" id="CHEBI:57936"/>
        <dbReference type="ChEBI" id="CHEBI:58349"/>
        <dbReference type="EC" id="1.2.1.38"/>
    </reaction>
</comment>
<gene>
    <name evidence="6" type="primary">argC_1</name>
    <name evidence="4" type="synonym">argC</name>
    <name evidence="6" type="ORF">GCM10010170_022700</name>
</gene>
<comment type="function">
    <text evidence="4">Catalyzes the NADPH-dependent reduction of N-acetyl-5-glutamyl phosphate to yield N-acetyl-L-glutamate 5-semialdehyde.</text>
</comment>
<evidence type="ECO:0000313" key="7">
    <source>
        <dbReference type="Proteomes" id="UP001501444"/>
    </source>
</evidence>
<keyword evidence="3 4" id="KW-0560">Oxidoreductase</keyword>
<feature type="active site" evidence="4">
    <location>
        <position position="153"/>
    </location>
</feature>
<dbReference type="Proteomes" id="UP001501444">
    <property type="component" value="Unassembled WGS sequence"/>
</dbReference>
<dbReference type="InterPro" id="IPR036291">
    <property type="entry name" value="NAD(P)-bd_dom_sf"/>
</dbReference>
<dbReference type="PANTHER" id="PTHR32338">
    <property type="entry name" value="N-ACETYL-GAMMA-GLUTAMYL-PHOSPHATE REDUCTASE, CHLOROPLASTIC-RELATED-RELATED"/>
    <property type="match status" value="1"/>
</dbReference>
<comment type="similarity">
    <text evidence="4">Belongs to the NAGSA dehydrogenase family. Type 1 subfamily.</text>
</comment>
<dbReference type="InterPro" id="IPR000706">
    <property type="entry name" value="AGPR_type-1"/>
</dbReference>
<keyword evidence="7" id="KW-1185">Reference proteome</keyword>
<reference evidence="7" key="1">
    <citation type="journal article" date="2019" name="Int. J. Syst. Evol. Microbiol.">
        <title>The Global Catalogue of Microorganisms (GCM) 10K type strain sequencing project: providing services to taxonomists for standard genome sequencing and annotation.</title>
        <authorList>
            <consortium name="The Broad Institute Genomics Platform"/>
            <consortium name="The Broad Institute Genome Sequencing Center for Infectious Disease"/>
            <person name="Wu L."/>
            <person name="Ma J."/>
        </authorList>
    </citation>
    <scope>NUCLEOTIDE SEQUENCE [LARGE SCALE GENOMIC DNA]</scope>
    <source>
        <strain evidence="7">JCM 3272</strain>
    </source>
</reference>
<evidence type="ECO:0000259" key="5">
    <source>
        <dbReference type="SMART" id="SM00859"/>
    </source>
</evidence>
<comment type="pathway">
    <text evidence="4">Amino-acid biosynthesis; L-arginine biosynthesis; N(2)-acetyl-L-ornithine from L-glutamate: step 3/4.</text>
</comment>
<protein>
    <recommendedName>
        <fullName evidence="4">N-acetyl-gamma-glutamyl-phosphate reductase</fullName>
        <shortName evidence="4">AGPR</shortName>
        <ecNumber evidence="4">1.2.1.38</ecNumber>
    </recommendedName>
    <alternativeName>
        <fullName evidence="4">N-acetyl-glutamate semialdehyde dehydrogenase</fullName>
        <shortName evidence="4">NAGSA dehydrogenase</shortName>
    </alternativeName>
</protein>
<evidence type="ECO:0000313" key="6">
    <source>
        <dbReference type="EMBL" id="GAA2340073.1"/>
    </source>
</evidence>
<dbReference type="EC" id="1.2.1.38" evidence="4"/>
<dbReference type="NCBIfam" id="TIGR01850">
    <property type="entry name" value="argC"/>
    <property type="match status" value="1"/>
</dbReference>
<keyword evidence="1 4" id="KW-0028">Amino-acid biosynthesis</keyword>
<dbReference type="Gene3D" id="3.30.360.10">
    <property type="entry name" value="Dihydrodipicolinate Reductase, domain 2"/>
    <property type="match status" value="1"/>
</dbReference>
<comment type="caution">
    <text evidence="6">The sequence shown here is derived from an EMBL/GenBank/DDBJ whole genome shotgun (WGS) entry which is preliminary data.</text>
</comment>
<dbReference type="CDD" id="cd17895">
    <property type="entry name" value="AGPR_1_N"/>
    <property type="match status" value="1"/>
</dbReference>
<evidence type="ECO:0000256" key="4">
    <source>
        <dbReference type="HAMAP-Rule" id="MF_00150"/>
    </source>
</evidence>
<feature type="domain" description="Semialdehyde dehydrogenase NAD-binding" evidence="5">
    <location>
        <begin position="4"/>
        <end position="145"/>
    </location>
</feature>
<dbReference type="EMBL" id="BAAARV010000019">
    <property type="protein sequence ID" value="GAA2340073.1"/>
    <property type="molecule type" value="Genomic_DNA"/>
</dbReference>
<dbReference type="PANTHER" id="PTHR32338:SF11">
    <property type="entry name" value="[LYSW]-L-2-AMINOADIPATE_[LYSW]-L-GLUTAMATE PHOSPHATE REDUCTASE-RELATED"/>
    <property type="match status" value="1"/>
</dbReference>
<evidence type="ECO:0000256" key="1">
    <source>
        <dbReference type="ARBA" id="ARBA00022605"/>
    </source>
</evidence>
<dbReference type="InterPro" id="IPR000534">
    <property type="entry name" value="Semialdehyde_DH_NAD-bd"/>
</dbReference>
<dbReference type="SUPFAM" id="SSF51735">
    <property type="entry name" value="NAD(P)-binding Rossmann-fold domains"/>
    <property type="match status" value="1"/>
</dbReference>
<dbReference type="SUPFAM" id="SSF55347">
    <property type="entry name" value="Glyceraldehyde-3-phosphate dehydrogenase-like, C-terminal domain"/>
    <property type="match status" value="1"/>
</dbReference>
<dbReference type="SMART" id="SM00859">
    <property type="entry name" value="Semialdhyde_dh"/>
    <property type="match status" value="1"/>
</dbReference>
<dbReference type="InterPro" id="IPR058924">
    <property type="entry name" value="AGPR_dimerisation_dom"/>
</dbReference>
<dbReference type="RefSeq" id="WP_344612269.1">
    <property type="nucleotide sequence ID" value="NZ_BAAARV010000019.1"/>
</dbReference>
<name>A0ABP5SW43_9ACTN</name>
<sequence>MTTGVGVIGATGLQGGELLRLLRDHPEFALRHVSRSADGPAVPIGDVHPHLGDGPWDGLPLGPADVRAAARDCAVVFLATPPEVSAALAPALLAEGVAVVVDLSPAFRLSRPAAHRRWYPRVPRAEPVPAVYGLPELHRAALPGARLIAVPGCLATAAILALLPLHGLLARLGLRLASITVDGKAGSTGAGASGGSAHALRAGTVAPYAPSGHRHAAEITEALTGQGLTTTDGGLRLGMSVFGVDLVRGVSVAVHASVDRPRASRRGIAVAEHYAEFYRAERFVRVREWRRGPVPLPDPKATTGSNHCDVAAFHDLEADRLVLVAALDNLVKGGAGQALQACNARFGLPEDLGLTAAPLYPA</sequence>
<organism evidence="6 7">
    <name type="scientific">Dactylosporangium salmoneum</name>
    <dbReference type="NCBI Taxonomy" id="53361"/>
    <lineage>
        <taxon>Bacteria</taxon>
        <taxon>Bacillati</taxon>
        <taxon>Actinomycetota</taxon>
        <taxon>Actinomycetes</taxon>
        <taxon>Micromonosporales</taxon>
        <taxon>Micromonosporaceae</taxon>
        <taxon>Dactylosporangium</taxon>
    </lineage>
</organism>
<comment type="subcellular location">
    <subcellularLocation>
        <location evidence="4">Cytoplasm</location>
    </subcellularLocation>
</comment>
<keyword evidence="2 4" id="KW-0521">NADP</keyword>
<keyword evidence="4" id="KW-0963">Cytoplasm</keyword>
<dbReference type="Pfam" id="PF22698">
    <property type="entry name" value="Semialdhyde_dhC_1"/>
    <property type="match status" value="1"/>
</dbReference>